<sequence length="21" mass="2559">MLHFCVGENYLPLQKFQIQYS</sequence>
<organism evidence="1">
    <name type="scientific">Arundo donax</name>
    <name type="common">Giant reed</name>
    <name type="synonym">Donax arundinaceus</name>
    <dbReference type="NCBI Taxonomy" id="35708"/>
    <lineage>
        <taxon>Eukaryota</taxon>
        <taxon>Viridiplantae</taxon>
        <taxon>Streptophyta</taxon>
        <taxon>Embryophyta</taxon>
        <taxon>Tracheophyta</taxon>
        <taxon>Spermatophyta</taxon>
        <taxon>Magnoliopsida</taxon>
        <taxon>Liliopsida</taxon>
        <taxon>Poales</taxon>
        <taxon>Poaceae</taxon>
        <taxon>PACMAD clade</taxon>
        <taxon>Arundinoideae</taxon>
        <taxon>Arundineae</taxon>
        <taxon>Arundo</taxon>
    </lineage>
</organism>
<accession>A0A0A8ZD38</accession>
<name>A0A0A8ZD38_ARUDO</name>
<reference evidence="1" key="1">
    <citation type="submission" date="2014-09" db="EMBL/GenBank/DDBJ databases">
        <authorList>
            <person name="Magalhaes I.L.F."/>
            <person name="Oliveira U."/>
            <person name="Santos F.R."/>
            <person name="Vidigal T.H.D.A."/>
            <person name="Brescovit A.D."/>
            <person name="Santos A.J."/>
        </authorList>
    </citation>
    <scope>NUCLEOTIDE SEQUENCE</scope>
    <source>
        <tissue evidence="1">Shoot tissue taken approximately 20 cm above the soil surface</tissue>
    </source>
</reference>
<dbReference type="EMBL" id="GBRH01260561">
    <property type="protein sequence ID" value="JAD37334.1"/>
    <property type="molecule type" value="Transcribed_RNA"/>
</dbReference>
<protein>
    <submittedName>
        <fullName evidence="1">Uncharacterized protein</fullName>
    </submittedName>
</protein>
<dbReference type="AlphaFoldDB" id="A0A0A8ZD38"/>
<evidence type="ECO:0000313" key="1">
    <source>
        <dbReference type="EMBL" id="JAD37334.1"/>
    </source>
</evidence>
<reference evidence="1" key="2">
    <citation type="journal article" date="2015" name="Data Brief">
        <title>Shoot transcriptome of the giant reed, Arundo donax.</title>
        <authorList>
            <person name="Barrero R.A."/>
            <person name="Guerrero F.D."/>
            <person name="Moolhuijzen P."/>
            <person name="Goolsby J.A."/>
            <person name="Tidwell J."/>
            <person name="Bellgard S.E."/>
            <person name="Bellgard M.I."/>
        </authorList>
    </citation>
    <scope>NUCLEOTIDE SEQUENCE</scope>
    <source>
        <tissue evidence="1">Shoot tissue taken approximately 20 cm above the soil surface</tissue>
    </source>
</reference>
<proteinExistence type="predicted"/>